<sequence>ASCGSAAMAAAWQRPATAKGTIFVTLEDEHGMVNVIVWPDLAVRQRKPLLQSRLMAVRGRWERVDGVEHLIAAHLEDLSHLLGGMQVESRDFH</sequence>
<gene>
    <name evidence="3" type="ORF">L613_010600000090</name>
</gene>
<dbReference type="InterPro" id="IPR004365">
    <property type="entry name" value="NA-bd_OB_tRNA"/>
</dbReference>
<name>A0A562E522_9GAMM</name>
<evidence type="ECO:0000313" key="4">
    <source>
        <dbReference type="Proteomes" id="UP000321583"/>
    </source>
</evidence>
<dbReference type="EMBL" id="VLJS01000009">
    <property type="protein sequence ID" value="TWH16901.1"/>
    <property type="molecule type" value="Genomic_DNA"/>
</dbReference>
<dbReference type="OrthoDB" id="9803237at2"/>
<feature type="domain" description="OB" evidence="2">
    <location>
        <begin position="18"/>
        <end position="74"/>
    </location>
</feature>
<protein>
    <submittedName>
        <fullName evidence="3">Error-prone DNA polymerase</fullName>
    </submittedName>
</protein>
<dbReference type="RefSeq" id="WP_147208078.1">
    <property type="nucleotide sequence ID" value="NZ_VLJS01000009.1"/>
</dbReference>
<proteinExistence type="predicted"/>
<organism evidence="3 4">
    <name type="scientific">Pseudoxanthomonas taiwanensis J19</name>
    <dbReference type="NCBI Taxonomy" id="935569"/>
    <lineage>
        <taxon>Bacteria</taxon>
        <taxon>Pseudomonadati</taxon>
        <taxon>Pseudomonadota</taxon>
        <taxon>Gammaproteobacteria</taxon>
        <taxon>Lysobacterales</taxon>
        <taxon>Lysobacteraceae</taxon>
        <taxon>Pseudoxanthomonas</taxon>
    </lineage>
</organism>
<dbReference type="CDD" id="cd04485">
    <property type="entry name" value="DnaE_OBF"/>
    <property type="match status" value="1"/>
</dbReference>
<evidence type="ECO:0000259" key="2">
    <source>
        <dbReference type="Pfam" id="PF01336"/>
    </source>
</evidence>
<dbReference type="Proteomes" id="UP000321583">
    <property type="component" value="Unassembled WGS sequence"/>
</dbReference>
<dbReference type="Pfam" id="PF01336">
    <property type="entry name" value="tRNA_anti-codon"/>
    <property type="match status" value="1"/>
</dbReference>
<evidence type="ECO:0000256" key="1">
    <source>
        <dbReference type="ARBA" id="ARBA00022490"/>
    </source>
</evidence>
<keyword evidence="1" id="KW-0963">Cytoplasm</keyword>
<feature type="non-terminal residue" evidence="3">
    <location>
        <position position="1"/>
    </location>
</feature>
<keyword evidence="4" id="KW-1185">Reference proteome</keyword>
<reference evidence="3 4" key="1">
    <citation type="submission" date="2019-07" db="EMBL/GenBank/DDBJ databases">
        <title>Genome sequencing of lignin-degrading bacterial isolates.</title>
        <authorList>
            <person name="Gladden J."/>
        </authorList>
    </citation>
    <scope>NUCLEOTIDE SEQUENCE [LARGE SCALE GENOMIC DNA]</scope>
    <source>
        <strain evidence="3 4">J19</strain>
    </source>
</reference>
<accession>A0A562E522</accession>
<evidence type="ECO:0000313" key="3">
    <source>
        <dbReference type="EMBL" id="TWH16901.1"/>
    </source>
</evidence>
<dbReference type="AlphaFoldDB" id="A0A562E522"/>
<dbReference type="GO" id="GO:0003676">
    <property type="term" value="F:nucleic acid binding"/>
    <property type="evidence" value="ECO:0007669"/>
    <property type="project" value="InterPro"/>
</dbReference>
<comment type="caution">
    <text evidence="3">The sequence shown here is derived from an EMBL/GenBank/DDBJ whole genome shotgun (WGS) entry which is preliminary data.</text>
</comment>